<dbReference type="PATRIC" id="fig|1140003.3.peg.617"/>
<protein>
    <submittedName>
        <fullName evidence="1">Uncharacterized protein</fullName>
    </submittedName>
</protein>
<sequence>MKEFVEEWIMHKIGGEARTDLADSDKKWEQFHHQLKQKDPNHLLADQQVLFRVHTTNEKEPQKEDYDDLEQFKLDYQNYQTHRPDTRSEIQFDNHWVSFTDSFDVITSDEFAKKRMRGLVIIARPKKAIKIYPQVKDVKGDFFDEKEVVAPLDEHTTLNVLSFHEFVANYRPK</sequence>
<gene>
    <name evidence="1" type="ORF">I573_00616</name>
</gene>
<evidence type="ECO:0000313" key="1">
    <source>
        <dbReference type="EMBL" id="EOT87560.1"/>
    </source>
</evidence>
<dbReference type="OrthoDB" id="9838217at2"/>
<name>S0PBB6_9ENTE</name>
<dbReference type="Proteomes" id="UP000015961">
    <property type="component" value="Unassembled WGS sequence"/>
</dbReference>
<accession>S0PBB6</accession>
<keyword evidence="2" id="KW-1185">Reference proteome</keyword>
<proteinExistence type="predicted"/>
<evidence type="ECO:0000313" key="2">
    <source>
        <dbReference type="Proteomes" id="UP000015961"/>
    </source>
</evidence>
<dbReference type="EMBL" id="ASWO01000001">
    <property type="protein sequence ID" value="EOT87560.1"/>
    <property type="molecule type" value="Genomic_DNA"/>
</dbReference>
<comment type="caution">
    <text evidence="1">The sequence shown here is derived from an EMBL/GenBank/DDBJ whole genome shotgun (WGS) entry which is preliminary data.</text>
</comment>
<organism evidence="1 2">
    <name type="scientific">Enterococcus sulfureus ATCC 49903</name>
    <dbReference type="NCBI Taxonomy" id="1140003"/>
    <lineage>
        <taxon>Bacteria</taxon>
        <taxon>Bacillati</taxon>
        <taxon>Bacillota</taxon>
        <taxon>Bacilli</taxon>
        <taxon>Lactobacillales</taxon>
        <taxon>Enterococcaceae</taxon>
        <taxon>Enterococcus</taxon>
    </lineage>
</organism>
<dbReference type="AlphaFoldDB" id="S0PBB6"/>
<reference evidence="1 2" key="1">
    <citation type="submission" date="2013-03" db="EMBL/GenBank/DDBJ databases">
        <title>The Genome Sequence of Enterococcus sulfureus ATCC_49903 (PacBio/Illumina hybrid assembly).</title>
        <authorList>
            <consortium name="The Broad Institute Genomics Platform"/>
            <consortium name="The Broad Institute Genome Sequencing Center for Infectious Disease"/>
            <person name="Earl A."/>
            <person name="Russ C."/>
            <person name="Gilmore M."/>
            <person name="Surin D."/>
            <person name="Walker B."/>
            <person name="Young S."/>
            <person name="Zeng Q."/>
            <person name="Gargeya S."/>
            <person name="Fitzgerald M."/>
            <person name="Haas B."/>
            <person name="Abouelleil A."/>
            <person name="Allen A.W."/>
            <person name="Alvarado L."/>
            <person name="Arachchi H.M."/>
            <person name="Berlin A.M."/>
            <person name="Chapman S.B."/>
            <person name="Gainer-Dewar J."/>
            <person name="Goldberg J."/>
            <person name="Griggs A."/>
            <person name="Gujja S."/>
            <person name="Hansen M."/>
            <person name="Howarth C."/>
            <person name="Imamovic A."/>
            <person name="Ireland A."/>
            <person name="Larimer J."/>
            <person name="McCowan C."/>
            <person name="Murphy C."/>
            <person name="Pearson M."/>
            <person name="Poon T.W."/>
            <person name="Priest M."/>
            <person name="Roberts A."/>
            <person name="Saif S."/>
            <person name="Shea T."/>
            <person name="Sisk P."/>
            <person name="Sykes S."/>
            <person name="Wortman J."/>
            <person name="Nusbaum C."/>
            <person name="Birren B."/>
        </authorList>
    </citation>
    <scope>NUCLEOTIDE SEQUENCE [LARGE SCALE GENOMIC DNA]</scope>
    <source>
        <strain evidence="1 2">ATCC 49903</strain>
    </source>
</reference>
<dbReference type="RefSeq" id="WP_016185114.1">
    <property type="nucleotide sequence ID" value="NZ_ASWO01000001.1"/>
</dbReference>